<evidence type="ECO:0000256" key="1">
    <source>
        <dbReference type="ARBA" id="ARBA00001974"/>
    </source>
</evidence>
<evidence type="ECO:0000256" key="6">
    <source>
        <dbReference type="PIRSR" id="PIRSR601834-1"/>
    </source>
</evidence>
<dbReference type="RefSeq" id="XP_067543548.1">
    <property type="nucleotide sequence ID" value="XM_067688360.1"/>
</dbReference>
<feature type="binding site" evidence="6">
    <location>
        <position position="70"/>
    </location>
    <ligand>
        <name>FAD</name>
        <dbReference type="ChEBI" id="CHEBI:57692"/>
    </ligand>
</feature>
<name>A0A177EA42_9MICR</name>
<dbReference type="OrthoDB" id="432685at2759"/>
<sequence>MEENRGEVIEMEVLGRDKTAQEIRVFRIKLDKEISPVFCFAVRLGIEGHALTRPYSPISVAGRDIVCAIKIYTQIEGKEMLTPKIKDVKTGDFIRVLCYTKKIPISEILSPYKDIFMISAGTGITPMMQVLFKANQLETKHLFTSVSFNSSSEMIIFRDKQIYPHLNIAVTDIVSTDREKSLQKLEALILPTISGTTLYLVCGTDSFVADVAGERKGAFGGMLQRLGVAPSNCQKF</sequence>
<dbReference type="Gene3D" id="3.40.50.80">
    <property type="entry name" value="Nucleotide-binding domain of ferredoxin-NADP reductase (FNR) module"/>
    <property type="match status" value="1"/>
</dbReference>
<gene>
    <name evidence="7" type="ORF">NEDG_00942</name>
</gene>
<dbReference type="SUPFAM" id="SSF52343">
    <property type="entry name" value="Ferredoxin reductase-like, C-terminal NADP-linked domain"/>
    <property type="match status" value="1"/>
</dbReference>
<evidence type="ECO:0000313" key="8">
    <source>
        <dbReference type="Proteomes" id="UP000185944"/>
    </source>
</evidence>
<feature type="binding site" evidence="6">
    <location>
        <position position="54"/>
    </location>
    <ligand>
        <name>FAD</name>
        <dbReference type="ChEBI" id="CHEBI:57692"/>
    </ligand>
</feature>
<dbReference type="GeneID" id="93647292"/>
<evidence type="ECO:0000256" key="4">
    <source>
        <dbReference type="ARBA" id="ARBA00022827"/>
    </source>
</evidence>
<comment type="caution">
    <text evidence="7">The sequence shown here is derived from an EMBL/GenBank/DDBJ whole genome shotgun (WGS) entry which is preliminary data.</text>
</comment>
<keyword evidence="4 6" id="KW-0274">FAD</keyword>
<protein>
    <submittedName>
        <fullName evidence="7">Cytochrome-b5 reductase</fullName>
    </submittedName>
</protein>
<organism evidence="7 8">
    <name type="scientific">Nematocida displodere</name>
    <dbReference type="NCBI Taxonomy" id="1805483"/>
    <lineage>
        <taxon>Eukaryota</taxon>
        <taxon>Fungi</taxon>
        <taxon>Fungi incertae sedis</taxon>
        <taxon>Microsporidia</taxon>
        <taxon>Nematocida</taxon>
    </lineage>
</organism>
<dbReference type="STRING" id="1805483.A0A177EA42"/>
<keyword evidence="5" id="KW-0560">Oxidoreductase</keyword>
<dbReference type="InterPro" id="IPR039261">
    <property type="entry name" value="FNR_nucleotide-bd"/>
</dbReference>
<dbReference type="InterPro" id="IPR001834">
    <property type="entry name" value="CBR-like"/>
</dbReference>
<dbReference type="Gene3D" id="2.40.30.10">
    <property type="entry name" value="Translation factors"/>
    <property type="match status" value="1"/>
</dbReference>
<dbReference type="VEuPathDB" id="MicrosporidiaDB:NEDG_00942"/>
<evidence type="ECO:0000256" key="2">
    <source>
        <dbReference type="ARBA" id="ARBA00006105"/>
    </source>
</evidence>
<keyword evidence="8" id="KW-1185">Reference proteome</keyword>
<dbReference type="Proteomes" id="UP000185944">
    <property type="component" value="Unassembled WGS sequence"/>
</dbReference>
<dbReference type="PANTHER" id="PTHR19370:SF184">
    <property type="entry name" value="NADH-CYTOCHROME B5 REDUCTASE-LIKE"/>
    <property type="match status" value="1"/>
</dbReference>
<dbReference type="PANTHER" id="PTHR19370">
    <property type="entry name" value="NADH-CYTOCHROME B5 REDUCTASE"/>
    <property type="match status" value="1"/>
</dbReference>
<comment type="similarity">
    <text evidence="2">Belongs to the flavoprotein pyridine nucleotide cytochrome reductase family.</text>
</comment>
<dbReference type="GO" id="GO:0016491">
    <property type="term" value="F:oxidoreductase activity"/>
    <property type="evidence" value="ECO:0007669"/>
    <property type="project" value="UniProtKB-KW"/>
</dbReference>
<dbReference type="EMBL" id="LTDL01000042">
    <property type="protein sequence ID" value="OAG28803.1"/>
    <property type="molecule type" value="Genomic_DNA"/>
</dbReference>
<feature type="binding site" evidence="6">
    <location>
        <position position="125"/>
    </location>
    <ligand>
        <name>FAD</name>
        <dbReference type="ChEBI" id="CHEBI:57692"/>
    </ligand>
</feature>
<feature type="binding site" evidence="6">
    <location>
        <position position="53"/>
    </location>
    <ligand>
        <name>FAD</name>
        <dbReference type="ChEBI" id="CHEBI:57692"/>
    </ligand>
</feature>
<dbReference type="AlphaFoldDB" id="A0A177EA42"/>
<evidence type="ECO:0000313" key="7">
    <source>
        <dbReference type="EMBL" id="OAG28803.1"/>
    </source>
</evidence>
<evidence type="ECO:0000256" key="3">
    <source>
        <dbReference type="ARBA" id="ARBA00022630"/>
    </source>
</evidence>
<feature type="binding site" evidence="6">
    <location>
        <position position="55"/>
    </location>
    <ligand>
        <name>FAD</name>
        <dbReference type="ChEBI" id="CHEBI:57692"/>
    </ligand>
</feature>
<accession>A0A177EA42</accession>
<proteinExistence type="inferred from homology"/>
<reference evidence="7 8" key="1">
    <citation type="submission" date="2016-02" db="EMBL/GenBank/DDBJ databases">
        <title>Discovery of a natural microsporidian pathogen with a broad tissue tropism in Caenorhabditis elegans.</title>
        <authorList>
            <person name="Luallen R.J."/>
            <person name="Reinke A.W."/>
            <person name="Tong L."/>
            <person name="Botts M.R."/>
            <person name="Felix M.-A."/>
            <person name="Troemel E.R."/>
        </authorList>
    </citation>
    <scope>NUCLEOTIDE SEQUENCE [LARGE SCALE GENOMIC DNA]</scope>
    <source>
        <strain evidence="7 8">JUm2807</strain>
    </source>
</reference>
<evidence type="ECO:0000256" key="5">
    <source>
        <dbReference type="ARBA" id="ARBA00023002"/>
    </source>
</evidence>
<feature type="binding site" evidence="6">
    <location>
        <position position="78"/>
    </location>
    <ligand>
        <name>FAD</name>
        <dbReference type="ChEBI" id="CHEBI:57692"/>
    </ligand>
</feature>
<comment type="cofactor">
    <cofactor evidence="1 6">
        <name>FAD</name>
        <dbReference type="ChEBI" id="CHEBI:57692"/>
    </cofactor>
</comment>
<dbReference type="SUPFAM" id="SSF63380">
    <property type="entry name" value="Riboflavin synthase domain-like"/>
    <property type="match status" value="1"/>
</dbReference>
<keyword evidence="3 6" id="KW-0285">Flavoprotein</keyword>
<dbReference type="InterPro" id="IPR017938">
    <property type="entry name" value="Riboflavin_synthase-like_b-brl"/>
</dbReference>